<dbReference type="InterPro" id="IPR002197">
    <property type="entry name" value="HTH_Fis"/>
</dbReference>
<organism evidence="9 10">
    <name type="scientific">Desulfuromonas thiophila</name>
    <dbReference type="NCBI Taxonomy" id="57664"/>
    <lineage>
        <taxon>Bacteria</taxon>
        <taxon>Pseudomonadati</taxon>
        <taxon>Thermodesulfobacteriota</taxon>
        <taxon>Desulfuromonadia</taxon>
        <taxon>Desulfuromonadales</taxon>
        <taxon>Desulfuromonadaceae</taxon>
        <taxon>Desulfuromonas</taxon>
    </lineage>
</organism>
<dbReference type="Gene3D" id="3.40.50.300">
    <property type="entry name" value="P-loop containing nucleotide triphosphate hydrolases"/>
    <property type="match status" value="1"/>
</dbReference>
<feature type="domain" description="Sigma-54 factor interaction" evidence="7">
    <location>
        <begin position="142"/>
        <end position="368"/>
    </location>
</feature>
<dbReference type="Pfam" id="PF00072">
    <property type="entry name" value="Response_reg"/>
    <property type="match status" value="1"/>
</dbReference>
<dbReference type="AlphaFoldDB" id="A0A1G7CVX5"/>
<evidence type="ECO:0000256" key="5">
    <source>
        <dbReference type="ARBA" id="ARBA00023163"/>
    </source>
</evidence>
<accession>A0A1G7CVX5</accession>
<dbReference type="FunFam" id="3.40.50.300:FF:000006">
    <property type="entry name" value="DNA-binding transcriptional regulator NtrC"/>
    <property type="match status" value="1"/>
</dbReference>
<dbReference type="CDD" id="cd00009">
    <property type="entry name" value="AAA"/>
    <property type="match status" value="1"/>
</dbReference>
<dbReference type="SUPFAM" id="SSF52172">
    <property type="entry name" value="CheY-like"/>
    <property type="match status" value="1"/>
</dbReference>
<keyword evidence="3" id="KW-0805">Transcription regulation</keyword>
<evidence type="ECO:0000256" key="3">
    <source>
        <dbReference type="ARBA" id="ARBA00023015"/>
    </source>
</evidence>
<keyword evidence="4" id="KW-0238">DNA-binding</keyword>
<dbReference type="Gene3D" id="1.10.8.60">
    <property type="match status" value="1"/>
</dbReference>
<sequence length="442" mass="48361">MPHIPFRLLAVDDDAVLLKSLERILRKEPLQLLTCADPTQVLDLLARQQVDLVLLDLCMPGLDGLRLLEQIQAFHPGLPVIMLTGHGGVSEAVAAMQRGARDFLEKPCAPQQLLAKLQPFYRDRPPQADQAPAAPGFDFPPLIGQAPAMQDLKERIARVAQSDATILIHGETGSGKELVAQALHAHSRRRQGPFVPVDCATLSSQIIESELFGHSQGAFTGAIRAQQGLFRAANGGSLFLDEVGEFPLELQAKLLRSLQQRQVRPVGSSQAEAVDIRLIAATNKDLAAEVRHGRFRDDLYYRLSAIVLQVPPLRQRLEDLPQLCQALLPRLAGGLPVRLDAAVLPCLQRYNWPGNVRELENVLSHALALQSDGVIRCKDLPPLQYGEETPAATDNLLLANERAALQDALRRTNGNRRAAAALLGISEATLYRKLKKNGLSGR</sequence>
<dbReference type="Pfam" id="PF25601">
    <property type="entry name" value="AAA_lid_14"/>
    <property type="match status" value="1"/>
</dbReference>
<dbReference type="InterPro" id="IPR002078">
    <property type="entry name" value="Sigma_54_int"/>
</dbReference>
<evidence type="ECO:0000256" key="2">
    <source>
        <dbReference type="ARBA" id="ARBA00022840"/>
    </source>
</evidence>
<dbReference type="PROSITE" id="PS50110">
    <property type="entry name" value="RESPONSE_REGULATORY"/>
    <property type="match status" value="1"/>
</dbReference>
<keyword evidence="6" id="KW-0597">Phosphoprotein</keyword>
<dbReference type="GO" id="GO:0043565">
    <property type="term" value="F:sequence-specific DNA binding"/>
    <property type="evidence" value="ECO:0007669"/>
    <property type="project" value="InterPro"/>
</dbReference>
<dbReference type="RefSeq" id="WP_171906397.1">
    <property type="nucleotide sequence ID" value="NZ_FNAQ01000011.1"/>
</dbReference>
<evidence type="ECO:0000256" key="4">
    <source>
        <dbReference type="ARBA" id="ARBA00023125"/>
    </source>
</evidence>
<evidence type="ECO:0000259" key="8">
    <source>
        <dbReference type="PROSITE" id="PS50110"/>
    </source>
</evidence>
<dbReference type="SMART" id="SM00448">
    <property type="entry name" value="REC"/>
    <property type="match status" value="1"/>
</dbReference>
<dbReference type="PROSITE" id="PS50045">
    <property type="entry name" value="SIGMA54_INTERACT_4"/>
    <property type="match status" value="1"/>
</dbReference>
<dbReference type="PROSITE" id="PS00676">
    <property type="entry name" value="SIGMA54_INTERACT_2"/>
    <property type="match status" value="1"/>
</dbReference>
<dbReference type="InterPro" id="IPR025944">
    <property type="entry name" value="Sigma_54_int_dom_CS"/>
</dbReference>
<dbReference type="EMBL" id="FNAQ01000011">
    <property type="protein sequence ID" value="SDE43469.1"/>
    <property type="molecule type" value="Genomic_DNA"/>
</dbReference>
<dbReference type="InterPro" id="IPR025662">
    <property type="entry name" value="Sigma_54_int_dom_ATP-bd_1"/>
</dbReference>
<protein>
    <submittedName>
        <fullName evidence="9">Two-component system, NtrC family, response regulator PilR</fullName>
    </submittedName>
</protein>
<dbReference type="GO" id="GO:0006355">
    <property type="term" value="P:regulation of DNA-templated transcription"/>
    <property type="evidence" value="ECO:0007669"/>
    <property type="project" value="InterPro"/>
</dbReference>
<keyword evidence="5" id="KW-0804">Transcription</keyword>
<dbReference type="InterPro" id="IPR025943">
    <property type="entry name" value="Sigma_54_int_dom_ATP-bd_2"/>
</dbReference>
<evidence type="ECO:0000256" key="1">
    <source>
        <dbReference type="ARBA" id="ARBA00022741"/>
    </source>
</evidence>
<dbReference type="SMART" id="SM00382">
    <property type="entry name" value="AAA"/>
    <property type="match status" value="1"/>
</dbReference>
<dbReference type="STRING" id="57664.SAMN05661003_1118"/>
<evidence type="ECO:0000259" key="7">
    <source>
        <dbReference type="PROSITE" id="PS50045"/>
    </source>
</evidence>
<gene>
    <name evidence="9" type="ORF">SAMN05661003_1118</name>
</gene>
<dbReference type="GO" id="GO:0005524">
    <property type="term" value="F:ATP binding"/>
    <property type="evidence" value="ECO:0007669"/>
    <property type="project" value="UniProtKB-KW"/>
</dbReference>
<dbReference type="Pfam" id="PF02954">
    <property type="entry name" value="HTH_8"/>
    <property type="match status" value="1"/>
</dbReference>
<dbReference type="InterPro" id="IPR003593">
    <property type="entry name" value="AAA+_ATPase"/>
</dbReference>
<dbReference type="PROSITE" id="PS00675">
    <property type="entry name" value="SIGMA54_INTERACT_1"/>
    <property type="match status" value="1"/>
</dbReference>
<evidence type="ECO:0000313" key="9">
    <source>
        <dbReference type="EMBL" id="SDE43469.1"/>
    </source>
</evidence>
<evidence type="ECO:0000256" key="6">
    <source>
        <dbReference type="PROSITE-ProRule" id="PRU00169"/>
    </source>
</evidence>
<reference evidence="10" key="1">
    <citation type="submission" date="2016-10" db="EMBL/GenBank/DDBJ databases">
        <authorList>
            <person name="Varghese N."/>
            <person name="Submissions S."/>
        </authorList>
    </citation>
    <scope>NUCLEOTIDE SEQUENCE [LARGE SCALE GENOMIC DNA]</scope>
    <source>
        <strain evidence="10">DSM 8987</strain>
    </source>
</reference>
<name>A0A1G7CVX5_9BACT</name>
<dbReference type="Proteomes" id="UP000243205">
    <property type="component" value="Unassembled WGS sequence"/>
</dbReference>
<dbReference type="InterPro" id="IPR027417">
    <property type="entry name" value="P-loop_NTPase"/>
</dbReference>
<dbReference type="Gene3D" id="3.40.50.2300">
    <property type="match status" value="1"/>
</dbReference>
<dbReference type="SUPFAM" id="SSF52540">
    <property type="entry name" value="P-loop containing nucleoside triphosphate hydrolases"/>
    <property type="match status" value="1"/>
</dbReference>
<keyword evidence="10" id="KW-1185">Reference proteome</keyword>
<dbReference type="SUPFAM" id="SSF46689">
    <property type="entry name" value="Homeodomain-like"/>
    <property type="match status" value="1"/>
</dbReference>
<dbReference type="InterPro" id="IPR011006">
    <property type="entry name" value="CheY-like_superfamily"/>
</dbReference>
<dbReference type="Pfam" id="PF00158">
    <property type="entry name" value="Sigma54_activat"/>
    <property type="match status" value="1"/>
</dbReference>
<keyword evidence="1" id="KW-0547">Nucleotide-binding</keyword>
<dbReference type="Gene3D" id="1.10.10.60">
    <property type="entry name" value="Homeodomain-like"/>
    <property type="match status" value="1"/>
</dbReference>
<dbReference type="PRINTS" id="PR01590">
    <property type="entry name" value="HTHFIS"/>
</dbReference>
<feature type="domain" description="Response regulatory" evidence="8">
    <location>
        <begin position="7"/>
        <end position="121"/>
    </location>
</feature>
<dbReference type="InterPro" id="IPR001789">
    <property type="entry name" value="Sig_transdc_resp-reg_receiver"/>
</dbReference>
<dbReference type="InterPro" id="IPR009057">
    <property type="entry name" value="Homeodomain-like_sf"/>
</dbReference>
<dbReference type="GO" id="GO:0000160">
    <property type="term" value="P:phosphorelay signal transduction system"/>
    <property type="evidence" value="ECO:0007669"/>
    <property type="project" value="InterPro"/>
</dbReference>
<dbReference type="PROSITE" id="PS00688">
    <property type="entry name" value="SIGMA54_INTERACT_3"/>
    <property type="match status" value="1"/>
</dbReference>
<evidence type="ECO:0000313" key="10">
    <source>
        <dbReference type="Proteomes" id="UP000243205"/>
    </source>
</evidence>
<dbReference type="PANTHER" id="PTHR32071">
    <property type="entry name" value="TRANSCRIPTIONAL REGULATORY PROTEIN"/>
    <property type="match status" value="1"/>
</dbReference>
<feature type="modified residue" description="4-aspartylphosphate" evidence="6">
    <location>
        <position position="56"/>
    </location>
</feature>
<dbReference type="InterPro" id="IPR058031">
    <property type="entry name" value="AAA_lid_NorR"/>
</dbReference>
<proteinExistence type="predicted"/>
<keyword evidence="2" id="KW-0067">ATP-binding</keyword>